<evidence type="ECO:0000256" key="6">
    <source>
        <dbReference type="PROSITE-ProRule" id="PRU00175"/>
    </source>
</evidence>
<organism evidence="9 10">
    <name type="scientific">Dillenia turbinata</name>
    <dbReference type="NCBI Taxonomy" id="194707"/>
    <lineage>
        <taxon>Eukaryota</taxon>
        <taxon>Viridiplantae</taxon>
        <taxon>Streptophyta</taxon>
        <taxon>Embryophyta</taxon>
        <taxon>Tracheophyta</taxon>
        <taxon>Spermatophyta</taxon>
        <taxon>Magnoliopsida</taxon>
        <taxon>eudicotyledons</taxon>
        <taxon>Gunneridae</taxon>
        <taxon>Pentapetalae</taxon>
        <taxon>Dilleniales</taxon>
        <taxon>Dilleniaceae</taxon>
        <taxon>Dillenia</taxon>
    </lineage>
</organism>
<feature type="transmembrane region" description="Helical" evidence="7">
    <location>
        <begin position="85"/>
        <end position="104"/>
    </location>
</feature>
<proteinExistence type="predicted"/>
<keyword evidence="10" id="KW-1185">Reference proteome</keyword>
<evidence type="ECO:0000256" key="7">
    <source>
        <dbReference type="SAM" id="Phobius"/>
    </source>
</evidence>
<evidence type="ECO:0000313" key="9">
    <source>
        <dbReference type="EMBL" id="KAK6946903.1"/>
    </source>
</evidence>
<keyword evidence="5 7" id="KW-0472">Membrane</keyword>
<feature type="domain" description="RING-type" evidence="8">
    <location>
        <begin position="193"/>
        <end position="235"/>
    </location>
</feature>
<evidence type="ECO:0000256" key="3">
    <source>
        <dbReference type="ARBA" id="ARBA00022771"/>
    </source>
</evidence>
<dbReference type="PANTHER" id="PTHR46151">
    <property type="entry name" value="NEP1-INTERACTING PROTEIN-LIKE 2"/>
    <property type="match status" value="1"/>
</dbReference>
<comment type="caution">
    <text evidence="9">The sequence shown here is derived from an EMBL/GenBank/DDBJ whole genome shotgun (WGS) entry which is preliminary data.</text>
</comment>
<keyword evidence="7" id="KW-0812">Transmembrane</keyword>
<keyword evidence="3 6" id="KW-0863">Zinc-finger</keyword>
<dbReference type="InterPro" id="IPR013083">
    <property type="entry name" value="Znf_RING/FYVE/PHD"/>
</dbReference>
<dbReference type="InterPro" id="IPR001841">
    <property type="entry name" value="Znf_RING"/>
</dbReference>
<keyword evidence="7" id="KW-1133">Transmembrane helix</keyword>
<dbReference type="AlphaFoldDB" id="A0AAN8WI11"/>
<dbReference type="SMART" id="SM00184">
    <property type="entry name" value="RING"/>
    <property type="match status" value="1"/>
</dbReference>
<dbReference type="EMBL" id="JBAMMX010000001">
    <property type="protein sequence ID" value="KAK6946903.1"/>
    <property type="molecule type" value="Genomic_DNA"/>
</dbReference>
<gene>
    <name evidence="9" type="ORF">RJ641_000376</name>
</gene>
<evidence type="ECO:0000313" key="10">
    <source>
        <dbReference type="Proteomes" id="UP001370490"/>
    </source>
</evidence>
<evidence type="ECO:0000256" key="2">
    <source>
        <dbReference type="ARBA" id="ARBA00022723"/>
    </source>
</evidence>
<evidence type="ECO:0000259" key="8">
    <source>
        <dbReference type="PROSITE" id="PS50089"/>
    </source>
</evidence>
<dbReference type="Proteomes" id="UP001370490">
    <property type="component" value="Unassembled WGS sequence"/>
</dbReference>
<reference evidence="9 10" key="1">
    <citation type="submission" date="2023-12" db="EMBL/GenBank/DDBJ databases">
        <title>A high-quality genome assembly for Dillenia turbinata (Dilleniales).</title>
        <authorList>
            <person name="Chanderbali A."/>
        </authorList>
    </citation>
    <scope>NUCLEOTIDE SEQUENCE [LARGE SCALE GENOMIC DNA]</scope>
    <source>
        <strain evidence="9">LSX21</strain>
        <tissue evidence="9">Leaf</tissue>
    </source>
</reference>
<dbReference type="Pfam" id="PF13639">
    <property type="entry name" value="zf-RING_2"/>
    <property type="match status" value="1"/>
</dbReference>
<dbReference type="GO" id="GO:0008270">
    <property type="term" value="F:zinc ion binding"/>
    <property type="evidence" value="ECO:0007669"/>
    <property type="project" value="UniProtKB-KW"/>
</dbReference>
<dbReference type="PROSITE" id="PS50089">
    <property type="entry name" value="ZF_RING_2"/>
    <property type="match status" value="1"/>
</dbReference>
<feature type="transmembrane region" description="Helical" evidence="7">
    <location>
        <begin position="53"/>
        <end position="73"/>
    </location>
</feature>
<sequence>MKYGNKLASLSMLKGWVSGIGSVALNCRESVSLWVFEEMPGFGIWFSTLLKKAVFAALTCAFALGGAVIGTFAGAIKGQTTETGFLRGAGIGAVTGAITAIQLLQSMVDGESLSKVALLGSIVNGKVFMEWVSPAVLKAYQWQMSTIDTSNGDMSDIYDINGAKGLSKTLIKKLPKFRFQPNNMTQPNSETCCSICLQELRSGNYARMLPSCRHVFHLKCVDEWLSRHGSCPMCRREV</sequence>
<protein>
    <submittedName>
        <fullName evidence="9">Zinc finger, RING-type</fullName>
    </submittedName>
</protein>
<dbReference type="Gene3D" id="3.30.40.10">
    <property type="entry name" value="Zinc/RING finger domain, C3HC4 (zinc finger)"/>
    <property type="match status" value="1"/>
</dbReference>
<dbReference type="GO" id="GO:0016020">
    <property type="term" value="C:membrane"/>
    <property type="evidence" value="ECO:0007669"/>
    <property type="project" value="UniProtKB-SubCell"/>
</dbReference>
<keyword evidence="4" id="KW-0862">Zinc</keyword>
<accession>A0AAN8WI11</accession>
<dbReference type="SUPFAM" id="SSF57850">
    <property type="entry name" value="RING/U-box"/>
    <property type="match status" value="1"/>
</dbReference>
<evidence type="ECO:0000256" key="5">
    <source>
        <dbReference type="ARBA" id="ARBA00023136"/>
    </source>
</evidence>
<evidence type="ECO:0000256" key="1">
    <source>
        <dbReference type="ARBA" id="ARBA00004370"/>
    </source>
</evidence>
<name>A0AAN8WI11_9MAGN</name>
<evidence type="ECO:0000256" key="4">
    <source>
        <dbReference type="ARBA" id="ARBA00022833"/>
    </source>
</evidence>
<comment type="subcellular location">
    <subcellularLocation>
        <location evidence="1">Membrane</location>
    </subcellularLocation>
</comment>
<dbReference type="PANTHER" id="PTHR46151:SF12">
    <property type="entry name" value="RING_U-BOX SUPERFAMILY PROTEIN"/>
    <property type="match status" value="1"/>
</dbReference>
<keyword evidence="2" id="KW-0479">Metal-binding</keyword>